<feature type="compositionally biased region" description="Basic residues" evidence="1">
    <location>
        <begin position="207"/>
        <end position="221"/>
    </location>
</feature>
<proteinExistence type="predicted"/>
<keyword evidence="3" id="KW-1185">Reference proteome</keyword>
<dbReference type="RefSeq" id="XP_051447294.1">
    <property type="nucleotide sequence ID" value="XM_051586888.1"/>
</dbReference>
<evidence type="ECO:0000256" key="1">
    <source>
        <dbReference type="SAM" id="MobiDB-lite"/>
    </source>
</evidence>
<evidence type="ECO:0000313" key="2">
    <source>
        <dbReference type="EMBL" id="KAI8582290.1"/>
    </source>
</evidence>
<dbReference type="GeneID" id="75912236"/>
<comment type="caution">
    <text evidence="2">The sequence shown here is derived from an EMBL/GenBank/DDBJ whole genome shotgun (WGS) entry which is preliminary data.</text>
</comment>
<feature type="region of interest" description="Disordered" evidence="1">
    <location>
        <begin position="166"/>
        <end position="231"/>
    </location>
</feature>
<name>A0AAD5EFX1_UMBRA</name>
<reference evidence="2" key="1">
    <citation type="submission" date="2021-06" db="EMBL/GenBank/DDBJ databases">
        <authorList>
            <consortium name="DOE Joint Genome Institute"/>
            <person name="Mondo S.J."/>
            <person name="Amses K.R."/>
            <person name="Simmons D.R."/>
            <person name="Longcore J.E."/>
            <person name="Seto K."/>
            <person name="Alves G.H."/>
            <person name="Bonds A.E."/>
            <person name="Quandt C.A."/>
            <person name="Davis W.J."/>
            <person name="Chang Y."/>
            <person name="Letcher P.M."/>
            <person name="Powell M.J."/>
            <person name="Kuo A."/>
            <person name="Labutti K."/>
            <person name="Pangilinan J."/>
            <person name="Andreopoulos W."/>
            <person name="Tritt A."/>
            <person name="Riley R."/>
            <person name="Hundley H."/>
            <person name="Johnson J."/>
            <person name="Lipzen A."/>
            <person name="Barry K."/>
            <person name="Berbee M.L."/>
            <person name="Buchler N.E."/>
            <person name="Grigoriev I.V."/>
            <person name="Spatafora J.W."/>
            <person name="Stajich J.E."/>
            <person name="James T.Y."/>
        </authorList>
    </citation>
    <scope>NUCLEOTIDE SEQUENCE</scope>
    <source>
        <strain evidence="2">AG</strain>
    </source>
</reference>
<feature type="compositionally biased region" description="Basic and acidic residues" evidence="1">
    <location>
        <begin position="19"/>
        <end position="33"/>
    </location>
</feature>
<dbReference type="EMBL" id="MU620901">
    <property type="protein sequence ID" value="KAI8582290.1"/>
    <property type="molecule type" value="Genomic_DNA"/>
</dbReference>
<dbReference type="Proteomes" id="UP001206595">
    <property type="component" value="Unassembled WGS sequence"/>
</dbReference>
<accession>A0AAD5EFX1</accession>
<feature type="compositionally biased region" description="Basic residues" evidence="1">
    <location>
        <begin position="36"/>
        <end position="53"/>
    </location>
</feature>
<evidence type="ECO:0000313" key="3">
    <source>
        <dbReference type="Proteomes" id="UP001206595"/>
    </source>
</evidence>
<reference evidence="2" key="2">
    <citation type="journal article" date="2022" name="Proc. Natl. Acad. Sci. U.S.A.">
        <title>Diploid-dominant life cycles characterize the early evolution of Fungi.</title>
        <authorList>
            <person name="Amses K.R."/>
            <person name="Simmons D.R."/>
            <person name="Longcore J.E."/>
            <person name="Mondo S.J."/>
            <person name="Seto K."/>
            <person name="Jeronimo G.H."/>
            <person name="Bonds A.E."/>
            <person name="Quandt C.A."/>
            <person name="Davis W.J."/>
            <person name="Chang Y."/>
            <person name="Federici B.A."/>
            <person name="Kuo A."/>
            <person name="LaButti K."/>
            <person name="Pangilinan J."/>
            <person name="Andreopoulos W."/>
            <person name="Tritt A."/>
            <person name="Riley R."/>
            <person name="Hundley H."/>
            <person name="Johnson J."/>
            <person name="Lipzen A."/>
            <person name="Barry K."/>
            <person name="Lang B.F."/>
            <person name="Cuomo C.A."/>
            <person name="Buchler N.E."/>
            <person name="Grigoriev I.V."/>
            <person name="Spatafora J.W."/>
            <person name="Stajich J.E."/>
            <person name="James T.Y."/>
        </authorList>
    </citation>
    <scope>NUCLEOTIDE SEQUENCE</scope>
    <source>
        <strain evidence="2">AG</strain>
    </source>
</reference>
<organism evidence="2 3">
    <name type="scientific">Umbelopsis ramanniana AG</name>
    <dbReference type="NCBI Taxonomy" id="1314678"/>
    <lineage>
        <taxon>Eukaryota</taxon>
        <taxon>Fungi</taxon>
        <taxon>Fungi incertae sedis</taxon>
        <taxon>Mucoromycota</taxon>
        <taxon>Mucoromycotina</taxon>
        <taxon>Umbelopsidomycetes</taxon>
        <taxon>Umbelopsidales</taxon>
        <taxon>Umbelopsidaceae</taxon>
        <taxon>Umbelopsis</taxon>
    </lineage>
</organism>
<gene>
    <name evidence="2" type="ORF">K450DRAFT_228262</name>
</gene>
<sequence>MSDILNTQDPNPSSSEPFTLRDFESRMQIDDLPQKTIRRRMTSPSRHMHRHRTTSSLSELEGKDLKSLLHGRSLSPSPLNVGEEKPGSRKSNLFVRPYSPYRDLPRSCDLYGGNEFDFVDLQGGSFSVPKDLTARNPFALTDSLLDSDKFVDNSVSISWRDLVQNRHRPDSTKTKRTRRERRSTPSSMDIDSNEDSSGQDDKESSIRRNHPTTRRIFSRRTARPDTTANIFTSDAKKEDDADYSMLYY</sequence>
<feature type="region of interest" description="Disordered" evidence="1">
    <location>
        <begin position="1"/>
        <end position="94"/>
    </location>
</feature>
<feature type="compositionally biased region" description="Polar residues" evidence="1">
    <location>
        <begin position="1"/>
        <end position="17"/>
    </location>
</feature>
<dbReference type="AlphaFoldDB" id="A0AAD5EFX1"/>
<protein>
    <submittedName>
        <fullName evidence="2">Uncharacterized protein</fullName>
    </submittedName>
</protein>